<protein>
    <submittedName>
        <fullName evidence="9">C2H2-type domain-containing protein</fullName>
    </submittedName>
</protein>
<dbReference type="GO" id="GO:0000977">
    <property type="term" value="F:RNA polymerase II transcription regulatory region sequence-specific DNA binding"/>
    <property type="evidence" value="ECO:0007669"/>
    <property type="project" value="TreeGrafter"/>
</dbReference>
<evidence type="ECO:0000313" key="9">
    <source>
        <dbReference type="WBParaSite" id="PDA_v2.g27537.t1"/>
    </source>
</evidence>
<sequence length="230" mass="26584">MSRSGSPDNNDRKIECEVLSDKLLTENAEQNRQDECAQYLTCLKNVPSKESLPNHLCDNTYICFECTPIKNLSTEKQLNNHRRKFHKRQGFGYKCQLCNETFLSPRKLRSHKKFSHVFTKTFPCQFCDERFISENEVKAHERSIHKGQIISTTRTNPTISFQPSSSSSSTLNEGTPESTVRVIVERKLDVFDDYANPNEFAALKMPETESICDFESFPFYFPTESVLKEI</sequence>
<keyword evidence="2" id="KW-0677">Repeat</keyword>
<dbReference type="GO" id="GO:0008270">
    <property type="term" value="F:zinc ion binding"/>
    <property type="evidence" value="ECO:0007669"/>
    <property type="project" value="UniProtKB-KW"/>
</dbReference>
<evidence type="ECO:0000256" key="2">
    <source>
        <dbReference type="ARBA" id="ARBA00022737"/>
    </source>
</evidence>
<evidence type="ECO:0000256" key="5">
    <source>
        <dbReference type="PROSITE-ProRule" id="PRU00042"/>
    </source>
</evidence>
<evidence type="ECO:0000256" key="4">
    <source>
        <dbReference type="ARBA" id="ARBA00022833"/>
    </source>
</evidence>
<dbReference type="InterPro" id="IPR013087">
    <property type="entry name" value="Znf_C2H2_type"/>
</dbReference>
<accession>A0A914Q7W7</accession>
<dbReference type="SUPFAM" id="SSF57667">
    <property type="entry name" value="beta-beta-alpha zinc fingers"/>
    <property type="match status" value="1"/>
</dbReference>
<reference evidence="9" key="1">
    <citation type="submission" date="2022-11" db="UniProtKB">
        <authorList>
            <consortium name="WormBaseParasite"/>
        </authorList>
    </citation>
    <scope>IDENTIFICATION</scope>
</reference>
<dbReference type="Proteomes" id="UP000887578">
    <property type="component" value="Unplaced"/>
</dbReference>
<evidence type="ECO:0000256" key="6">
    <source>
        <dbReference type="SAM" id="MobiDB-lite"/>
    </source>
</evidence>
<keyword evidence="8" id="KW-1185">Reference proteome</keyword>
<keyword evidence="1" id="KW-0479">Metal-binding</keyword>
<name>A0A914Q7W7_9BILA</name>
<organism evidence="8 9">
    <name type="scientific">Panagrolaimus davidi</name>
    <dbReference type="NCBI Taxonomy" id="227884"/>
    <lineage>
        <taxon>Eukaryota</taxon>
        <taxon>Metazoa</taxon>
        <taxon>Ecdysozoa</taxon>
        <taxon>Nematoda</taxon>
        <taxon>Chromadorea</taxon>
        <taxon>Rhabditida</taxon>
        <taxon>Tylenchina</taxon>
        <taxon>Panagrolaimomorpha</taxon>
        <taxon>Panagrolaimoidea</taxon>
        <taxon>Panagrolaimidae</taxon>
        <taxon>Panagrolaimus</taxon>
    </lineage>
</organism>
<dbReference type="PANTHER" id="PTHR24409">
    <property type="entry name" value="ZINC FINGER PROTEIN 142"/>
    <property type="match status" value="1"/>
</dbReference>
<dbReference type="InterPro" id="IPR036236">
    <property type="entry name" value="Znf_C2H2_sf"/>
</dbReference>
<dbReference type="AlphaFoldDB" id="A0A914Q7W7"/>
<dbReference type="PANTHER" id="PTHR24409:SF295">
    <property type="entry name" value="AZ2-RELATED"/>
    <property type="match status" value="1"/>
</dbReference>
<dbReference type="PROSITE" id="PS50157">
    <property type="entry name" value="ZINC_FINGER_C2H2_2"/>
    <property type="match status" value="2"/>
</dbReference>
<feature type="region of interest" description="Disordered" evidence="6">
    <location>
        <begin position="155"/>
        <end position="176"/>
    </location>
</feature>
<dbReference type="SMART" id="SM00355">
    <property type="entry name" value="ZnF_C2H2"/>
    <property type="match status" value="3"/>
</dbReference>
<evidence type="ECO:0000313" key="8">
    <source>
        <dbReference type="Proteomes" id="UP000887578"/>
    </source>
</evidence>
<dbReference type="GO" id="GO:0005634">
    <property type="term" value="C:nucleus"/>
    <property type="evidence" value="ECO:0007669"/>
    <property type="project" value="TreeGrafter"/>
</dbReference>
<keyword evidence="3 5" id="KW-0863">Zinc-finger</keyword>
<evidence type="ECO:0000256" key="1">
    <source>
        <dbReference type="ARBA" id="ARBA00022723"/>
    </source>
</evidence>
<feature type="domain" description="C2H2-type" evidence="7">
    <location>
        <begin position="93"/>
        <end position="121"/>
    </location>
</feature>
<evidence type="ECO:0000256" key="3">
    <source>
        <dbReference type="ARBA" id="ARBA00022771"/>
    </source>
</evidence>
<feature type="domain" description="C2H2-type" evidence="7">
    <location>
        <begin position="122"/>
        <end position="150"/>
    </location>
</feature>
<dbReference type="GO" id="GO:0000981">
    <property type="term" value="F:DNA-binding transcription factor activity, RNA polymerase II-specific"/>
    <property type="evidence" value="ECO:0007669"/>
    <property type="project" value="TreeGrafter"/>
</dbReference>
<keyword evidence="4" id="KW-0862">Zinc</keyword>
<dbReference type="WBParaSite" id="PDA_v2.g27537.t1">
    <property type="protein sequence ID" value="PDA_v2.g27537.t1"/>
    <property type="gene ID" value="PDA_v2.g27537"/>
</dbReference>
<dbReference type="PROSITE" id="PS00028">
    <property type="entry name" value="ZINC_FINGER_C2H2_1"/>
    <property type="match status" value="2"/>
</dbReference>
<dbReference type="Gene3D" id="3.30.160.60">
    <property type="entry name" value="Classic Zinc Finger"/>
    <property type="match status" value="1"/>
</dbReference>
<proteinExistence type="predicted"/>
<evidence type="ECO:0000259" key="7">
    <source>
        <dbReference type="PROSITE" id="PS50157"/>
    </source>
</evidence>